<dbReference type="EMBL" id="BMOS01000015">
    <property type="protein sequence ID" value="GGN59805.1"/>
    <property type="molecule type" value="Genomic_DNA"/>
</dbReference>
<protein>
    <recommendedName>
        <fullName evidence="1">Transposase IS30-like HTH domain-containing protein</fullName>
    </recommendedName>
</protein>
<name>A0A917XZZ7_9BACI</name>
<sequence>MTHSHSNTKKRSFTHLTDIERGQIAAYRGQGLSFREIGEKIGRDYSIPRIKTGHSRTNRYQS</sequence>
<dbReference type="Pfam" id="PF13936">
    <property type="entry name" value="HTH_38"/>
    <property type="match status" value="1"/>
</dbReference>
<dbReference type="InterPro" id="IPR025246">
    <property type="entry name" value="IS30-like_HTH"/>
</dbReference>
<organism evidence="2 3">
    <name type="scientific">Oceanobacillus indicireducens</name>
    <dbReference type="NCBI Taxonomy" id="1004261"/>
    <lineage>
        <taxon>Bacteria</taxon>
        <taxon>Bacillati</taxon>
        <taxon>Bacillota</taxon>
        <taxon>Bacilli</taxon>
        <taxon>Bacillales</taxon>
        <taxon>Bacillaceae</taxon>
        <taxon>Oceanobacillus</taxon>
    </lineage>
</organism>
<dbReference type="Proteomes" id="UP000624041">
    <property type="component" value="Unassembled WGS sequence"/>
</dbReference>
<reference evidence="2" key="1">
    <citation type="journal article" date="2014" name="Int. J. Syst. Evol. Microbiol.">
        <title>Complete genome sequence of Corynebacterium casei LMG S-19264T (=DSM 44701T), isolated from a smear-ripened cheese.</title>
        <authorList>
            <consortium name="US DOE Joint Genome Institute (JGI-PGF)"/>
            <person name="Walter F."/>
            <person name="Albersmeier A."/>
            <person name="Kalinowski J."/>
            <person name="Ruckert C."/>
        </authorList>
    </citation>
    <scope>NUCLEOTIDE SEQUENCE</scope>
    <source>
        <strain evidence="2">JCM 17251</strain>
    </source>
</reference>
<proteinExistence type="predicted"/>
<evidence type="ECO:0000313" key="2">
    <source>
        <dbReference type="EMBL" id="GGN59805.1"/>
    </source>
</evidence>
<gene>
    <name evidence="2" type="ORF">GCM10007971_23280</name>
</gene>
<comment type="caution">
    <text evidence="2">The sequence shown here is derived from an EMBL/GenBank/DDBJ whole genome shotgun (WGS) entry which is preliminary data.</text>
</comment>
<dbReference type="Gene3D" id="1.10.10.60">
    <property type="entry name" value="Homeodomain-like"/>
    <property type="match status" value="1"/>
</dbReference>
<evidence type="ECO:0000259" key="1">
    <source>
        <dbReference type="Pfam" id="PF13936"/>
    </source>
</evidence>
<evidence type="ECO:0000313" key="3">
    <source>
        <dbReference type="Proteomes" id="UP000624041"/>
    </source>
</evidence>
<accession>A0A917XZZ7</accession>
<dbReference type="RefSeq" id="WP_188857571.1">
    <property type="nucleotide sequence ID" value="NZ_BMOS01000015.1"/>
</dbReference>
<keyword evidence="3" id="KW-1185">Reference proteome</keyword>
<reference evidence="2" key="2">
    <citation type="submission" date="2020-09" db="EMBL/GenBank/DDBJ databases">
        <authorList>
            <person name="Sun Q."/>
            <person name="Ohkuma M."/>
        </authorList>
    </citation>
    <scope>NUCLEOTIDE SEQUENCE</scope>
    <source>
        <strain evidence="2">JCM 17251</strain>
    </source>
</reference>
<dbReference type="AlphaFoldDB" id="A0A917XZZ7"/>
<feature type="domain" description="Transposase IS30-like HTH" evidence="1">
    <location>
        <begin position="13"/>
        <end position="46"/>
    </location>
</feature>